<evidence type="ECO:0000256" key="1">
    <source>
        <dbReference type="ARBA" id="ARBA00001933"/>
    </source>
</evidence>
<dbReference type="Pfam" id="PF00155">
    <property type="entry name" value="Aminotran_1_2"/>
    <property type="match status" value="1"/>
</dbReference>
<evidence type="ECO:0000256" key="2">
    <source>
        <dbReference type="ARBA" id="ARBA00022576"/>
    </source>
</evidence>
<name>A0A4V2KRA3_9ACTO</name>
<dbReference type="GO" id="GO:0009016">
    <property type="term" value="F:succinyldiaminopimelate transaminase activity"/>
    <property type="evidence" value="ECO:0007669"/>
    <property type="project" value="UniProtKB-EC"/>
</dbReference>
<dbReference type="EC" id="2.6.1.17" evidence="5"/>
<dbReference type="InterPro" id="IPR015424">
    <property type="entry name" value="PyrdxlP-dep_Trfase"/>
</dbReference>
<evidence type="ECO:0000259" key="4">
    <source>
        <dbReference type="Pfam" id="PF00155"/>
    </source>
</evidence>
<dbReference type="GO" id="GO:0030170">
    <property type="term" value="F:pyridoxal phosphate binding"/>
    <property type="evidence" value="ECO:0007669"/>
    <property type="project" value="InterPro"/>
</dbReference>
<dbReference type="SUPFAM" id="SSF53383">
    <property type="entry name" value="PLP-dependent transferases"/>
    <property type="match status" value="1"/>
</dbReference>
<dbReference type="Gene3D" id="3.40.640.10">
    <property type="entry name" value="Type I PLP-dependent aspartate aminotransferase-like (Major domain)"/>
    <property type="match status" value="1"/>
</dbReference>
<dbReference type="InterPro" id="IPR050881">
    <property type="entry name" value="LL-DAP_aminotransferase"/>
</dbReference>
<comment type="cofactor">
    <cofactor evidence="1">
        <name>pyridoxal 5'-phosphate</name>
        <dbReference type="ChEBI" id="CHEBI:597326"/>
    </cofactor>
</comment>
<dbReference type="AlphaFoldDB" id="A0A4V2KRA3"/>
<keyword evidence="2 5" id="KW-0032">Aminotransferase</keyword>
<dbReference type="CDD" id="cd00609">
    <property type="entry name" value="AAT_like"/>
    <property type="match status" value="1"/>
</dbReference>
<dbReference type="InterPro" id="IPR015422">
    <property type="entry name" value="PyrdxlP-dep_Trfase_small"/>
</dbReference>
<accession>A0A4V2KRA3</accession>
<dbReference type="InterPro" id="IPR015421">
    <property type="entry name" value="PyrdxlP-dep_Trfase_major"/>
</dbReference>
<dbReference type="PANTHER" id="PTHR42832:SF3">
    <property type="entry name" value="L-GLUTAMINE--4-(METHYLSULFANYL)-2-OXOBUTANOATE AMINOTRANSFERASE"/>
    <property type="match status" value="1"/>
</dbReference>
<evidence type="ECO:0000313" key="5">
    <source>
        <dbReference type="EMBL" id="TBW23654.1"/>
    </source>
</evidence>
<evidence type="ECO:0000256" key="3">
    <source>
        <dbReference type="ARBA" id="ARBA00022679"/>
    </source>
</evidence>
<proteinExistence type="predicted"/>
<sequence>MALFGDALADFPWDTLVPIRERAALYPGGIVDLTIGTPVDDVPQCVQQALLESANAHGYPPNVGSAQLHEAIRRWASERNIHCEMSVLPTLGSKEMVALLPAMLGMDSLHKVAYPLCAYPTYDVGARLAGADAVALDTSSDPAQWPADIDLLWLNSPGNPDGHVLNVEQLVRIVAWARAHNVVIASDECYSALIWDVDEAPSILDERVCGGDSRGLIALYSLSKQSNMAGYRAAFAMGDPSLVDPIVELRKHAGFMMPIPVQRAMVAALADSEHVRVQREVYRRRREKLVAAVEAAGLENDPSSVGGLYLWVSSAEGSDAWTLTEAFARIGIVVAPGTFYGSAGEKHIRISLTASDADIASATLRLRELPQALAQTSRQA</sequence>
<gene>
    <name evidence="5" type="ORF">EZJ44_00475</name>
</gene>
<keyword evidence="3 5" id="KW-0808">Transferase</keyword>
<dbReference type="OrthoDB" id="9813612at2"/>
<protein>
    <submittedName>
        <fullName evidence="5">Succinyldiaminopimelate transaminase</fullName>
        <ecNumber evidence="5">2.6.1.17</ecNumber>
    </submittedName>
</protein>
<dbReference type="NCBIfam" id="TIGR03539">
    <property type="entry name" value="DapC_actino"/>
    <property type="match status" value="1"/>
</dbReference>
<dbReference type="PANTHER" id="PTHR42832">
    <property type="entry name" value="AMINO ACID AMINOTRANSFERASE"/>
    <property type="match status" value="1"/>
</dbReference>
<organism evidence="5 6">
    <name type="scientific">Arcanobacterium bovis</name>
    <dbReference type="NCBI Taxonomy" id="2529275"/>
    <lineage>
        <taxon>Bacteria</taxon>
        <taxon>Bacillati</taxon>
        <taxon>Actinomycetota</taxon>
        <taxon>Actinomycetes</taxon>
        <taxon>Actinomycetales</taxon>
        <taxon>Actinomycetaceae</taxon>
        <taxon>Arcanobacterium</taxon>
    </lineage>
</organism>
<dbReference type="InterPro" id="IPR019880">
    <property type="entry name" value="OxyQ"/>
</dbReference>
<dbReference type="InterPro" id="IPR004839">
    <property type="entry name" value="Aminotransferase_I/II_large"/>
</dbReference>
<comment type="caution">
    <text evidence="5">The sequence shown here is derived from an EMBL/GenBank/DDBJ whole genome shotgun (WGS) entry which is preliminary data.</text>
</comment>
<dbReference type="RefSeq" id="WP_131279047.1">
    <property type="nucleotide sequence ID" value="NZ_JBHSLR010000009.1"/>
</dbReference>
<dbReference type="Proteomes" id="UP000293036">
    <property type="component" value="Unassembled WGS sequence"/>
</dbReference>
<dbReference type="Gene3D" id="3.90.1150.10">
    <property type="entry name" value="Aspartate Aminotransferase, domain 1"/>
    <property type="match status" value="1"/>
</dbReference>
<reference evidence="5 6" key="1">
    <citation type="submission" date="2019-02" db="EMBL/GenBank/DDBJ databases">
        <title>Arcanobacterium bovis sp. nov., isolated from the milk of a cow with mastitis.</title>
        <authorList>
            <person name="Sammra O."/>
            <person name="Foster G."/>
            <person name="Hassan A."/>
            <person name="Alssahen M."/>
            <person name="Laemmler C."/>
            <person name="Borowiak M."/>
            <person name="Malorny B."/>
            <person name="Abdulmawjood A."/>
        </authorList>
    </citation>
    <scope>NUCLEOTIDE SEQUENCE [LARGE SCALE GENOMIC DNA]</scope>
    <source>
        <strain evidence="5 6">C605018/01/1</strain>
    </source>
</reference>
<keyword evidence="6" id="KW-1185">Reference proteome</keyword>
<evidence type="ECO:0000313" key="6">
    <source>
        <dbReference type="Proteomes" id="UP000293036"/>
    </source>
</evidence>
<feature type="domain" description="Aminotransferase class I/classII large" evidence="4">
    <location>
        <begin position="30"/>
        <end position="360"/>
    </location>
</feature>
<dbReference type="EMBL" id="SJDT01000001">
    <property type="protein sequence ID" value="TBW23654.1"/>
    <property type="molecule type" value="Genomic_DNA"/>
</dbReference>